<evidence type="ECO:0000313" key="2">
    <source>
        <dbReference type="EMBL" id="KIK75514.1"/>
    </source>
</evidence>
<organism evidence="2 3">
    <name type="scientific">Paxillus rubicundulus Ve08.2h10</name>
    <dbReference type="NCBI Taxonomy" id="930991"/>
    <lineage>
        <taxon>Eukaryota</taxon>
        <taxon>Fungi</taxon>
        <taxon>Dikarya</taxon>
        <taxon>Basidiomycota</taxon>
        <taxon>Agaricomycotina</taxon>
        <taxon>Agaricomycetes</taxon>
        <taxon>Agaricomycetidae</taxon>
        <taxon>Boletales</taxon>
        <taxon>Paxilineae</taxon>
        <taxon>Paxillaceae</taxon>
        <taxon>Paxillus</taxon>
    </lineage>
</organism>
<evidence type="ECO:0000313" key="3">
    <source>
        <dbReference type="Proteomes" id="UP000054538"/>
    </source>
</evidence>
<dbReference type="EMBL" id="KN828062">
    <property type="protein sequence ID" value="KIK75514.1"/>
    <property type="molecule type" value="Genomic_DNA"/>
</dbReference>
<keyword evidence="3" id="KW-1185">Reference proteome</keyword>
<dbReference type="HOGENOM" id="CLU_1971265_0_0_1"/>
<dbReference type="AlphaFoldDB" id="A0A0D0D616"/>
<dbReference type="Proteomes" id="UP000054538">
    <property type="component" value="Unassembled WGS sequence"/>
</dbReference>
<protein>
    <submittedName>
        <fullName evidence="2">Uncharacterized protein</fullName>
    </submittedName>
</protein>
<dbReference type="InParanoid" id="A0A0D0D616"/>
<proteinExistence type="predicted"/>
<reference evidence="2 3" key="1">
    <citation type="submission" date="2014-04" db="EMBL/GenBank/DDBJ databases">
        <authorList>
            <consortium name="DOE Joint Genome Institute"/>
            <person name="Kuo A."/>
            <person name="Kohler A."/>
            <person name="Jargeat P."/>
            <person name="Nagy L.G."/>
            <person name="Floudas D."/>
            <person name="Copeland A."/>
            <person name="Barry K.W."/>
            <person name="Cichocki N."/>
            <person name="Veneault-Fourrey C."/>
            <person name="LaButti K."/>
            <person name="Lindquist E.A."/>
            <person name="Lipzen A."/>
            <person name="Lundell T."/>
            <person name="Morin E."/>
            <person name="Murat C."/>
            <person name="Sun H."/>
            <person name="Tunlid A."/>
            <person name="Henrissat B."/>
            <person name="Grigoriev I.V."/>
            <person name="Hibbett D.S."/>
            <person name="Martin F."/>
            <person name="Nordberg H.P."/>
            <person name="Cantor M.N."/>
            <person name="Hua S.X."/>
        </authorList>
    </citation>
    <scope>NUCLEOTIDE SEQUENCE [LARGE SCALE GENOMIC DNA]</scope>
    <source>
        <strain evidence="2 3">Ve08.2h10</strain>
    </source>
</reference>
<name>A0A0D0D616_9AGAM</name>
<feature type="region of interest" description="Disordered" evidence="1">
    <location>
        <begin position="1"/>
        <end position="63"/>
    </location>
</feature>
<evidence type="ECO:0000256" key="1">
    <source>
        <dbReference type="SAM" id="MobiDB-lite"/>
    </source>
</evidence>
<sequence length="141" mass="15243">RGSFVSGPRLKRSSMGIQASTSLINMKHTRHPSPRSSGTRQPTSLPGIPFSARRKTPSSSQIARQYISEHARRTGSNGAVAHPVGICSDDKHCLDRTETTGTGDTHLHLVMPLDIIHLSVNLLPLERLSQPAHVTTSILPA</sequence>
<feature type="compositionally biased region" description="Polar residues" evidence="1">
    <location>
        <begin position="34"/>
        <end position="44"/>
    </location>
</feature>
<feature type="non-terminal residue" evidence="2">
    <location>
        <position position="1"/>
    </location>
</feature>
<feature type="compositionally biased region" description="Polar residues" evidence="1">
    <location>
        <begin position="15"/>
        <end position="24"/>
    </location>
</feature>
<reference evidence="3" key="2">
    <citation type="submission" date="2015-01" db="EMBL/GenBank/DDBJ databases">
        <title>Evolutionary Origins and Diversification of the Mycorrhizal Mutualists.</title>
        <authorList>
            <consortium name="DOE Joint Genome Institute"/>
            <consortium name="Mycorrhizal Genomics Consortium"/>
            <person name="Kohler A."/>
            <person name="Kuo A."/>
            <person name="Nagy L.G."/>
            <person name="Floudas D."/>
            <person name="Copeland A."/>
            <person name="Barry K.W."/>
            <person name="Cichocki N."/>
            <person name="Veneault-Fourrey C."/>
            <person name="LaButti K."/>
            <person name="Lindquist E.A."/>
            <person name="Lipzen A."/>
            <person name="Lundell T."/>
            <person name="Morin E."/>
            <person name="Murat C."/>
            <person name="Riley R."/>
            <person name="Ohm R."/>
            <person name="Sun H."/>
            <person name="Tunlid A."/>
            <person name="Henrissat B."/>
            <person name="Grigoriev I.V."/>
            <person name="Hibbett D.S."/>
            <person name="Martin F."/>
        </authorList>
    </citation>
    <scope>NUCLEOTIDE SEQUENCE [LARGE SCALE GENOMIC DNA]</scope>
    <source>
        <strain evidence="3">Ve08.2h10</strain>
    </source>
</reference>
<gene>
    <name evidence="2" type="ORF">PAXRUDRAFT_835623</name>
</gene>
<accession>A0A0D0D616</accession>